<reference evidence="2" key="1">
    <citation type="submission" date="2022-11" db="UniProtKB">
        <authorList>
            <consortium name="WormBaseParasite"/>
        </authorList>
    </citation>
    <scope>IDENTIFICATION</scope>
</reference>
<evidence type="ECO:0000313" key="1">
    <source>
        <dbReference type="Proteomes" id="UP000887580"/>
    </source>
</evidence>
<proteinExistence type="predicted"/>
<dbReference type="Proteomes" id="UP000887580">
    <property type="component" value="Unplaced"/>
</dbReference>
<accession>A0AC35F550</accession>
<sequence length="759" mass="84897">MDDPDVLKLQKMLTDIAQSKPPVSKATIVEVSKAALTAIRHFKHVVHLIEKFILKCKSYHKLFGFYMIDSIVRQAQKKFKHKDVFGPRFAVNLRQTLENALTCPAKERPKIVRLLNLWSANNIFEEDTLRPLLQHCRASGLDVDAESVEKAVKGEKADMTRYGAGGLNISPMKAAAASASAVASAPSNSSSLNPEAFILKLLSSVNSDYDKVFSSNSRAFRKVQDLLIENVKKHLSSQSKNKIQNILSAEFDYSDDESGDENKTAVDISVIPQEQIDKTTESLFKNSKILDEIRSIYYENGGNDLHGSSSSKYDDRDRKRKRSRSSSRDKTSDRRRERSRRSKERERSRSHRRRSSSPPRHRDDKRDKERRKLGLPTEPKKEHLIIGSRTLWLGRLPQNCQENQIRNAMEEFGTIERVQVIQSKICAYVTMSDRRTAYKIIDKMSNKIEISRKFIKVSWATGQGLKDDNKLNVFWDAENGFHEIPWSSLPHRIGHLFEGGSVDLDTIPPKFKGMYDEKGKLIKPKSPEKIPEQPQQPNLSHVPLPPPENPIVQPPPPQNFHIPPPSSMPTAVPPPMPIPNFQPGMLPPGLNKDASANIEMLMAAVANGNNNNQPGILGPPPSTFNPALMNALNAAANVRTQLANLNRPPFPRHEGPLPDQQAAFQQFRGANPQRTFGNDFNNPGGFTPQIRTGGNGFALPDMSNPPPNLGERAPPMNFNIPPPMMNFAQPPPNLNLNPTQAEHQEEPMDIASPDGPPGV</sequence>
<name>A0AC35F550_9BILA</name>
<organism evidence="1 2">
    <name type="scientific">Panagrolaimus sp. PS1159</name>
    <dbReference type="NCBI Taxonomy" id="55785"/>
    <lineage>
        <taxon>Eukaryota</taxon>
        <taxon>Metazoa</taxon>
        <taxon>Ecdysozoa</taxon>
        <taxon>Nematoda</taxon>
        <taxon>Chromadorea</taxon>
        <taxon>Rhabditida</taxon>
        <taxon>Tylenchina</taxon>
        <taxon>Panagrolaimomorpha</taxon>
        <taxon>Panagrolaimoidea</taxon>
        <taxon>Panagrolaimidae</taxon>
        <taxon>Panagrolaimus</taxon>
    </lineage>
</organism>
<protein>
    <submittedName>
        <fullName evidence="2">Uncharacterized protein</fullName>
    </submittedName>
</protein>
<dbReference type="WBParaSite" id="PS1159_v2.g13995.t1">
    <property type="protein sequence ID" value="PS1159_v2.g13995.t1"/>
    <property type="gene ID" value="PS1159_v2.g13995"/>
</dbReference>
<evidence type="ECO:0000313" key="2">
    <source>
        <dbReference type="WBParaSite" id="PS1159_v2.g13995.t1"/>
    </source>
</evidence>